<keyword evidence="4" id="KW-1185">Reference proteome</keyword>
<dbReference type="InterPro" id="IPR048342">
    <property type="entry name" value="DUF1285_C"/>
</dbReference>
<feature type="domain" description="DUF1285" evidence="2">
    <location>
        <begin position="93"/>
        <end position="188"/>
    </location>
</feature>
<dbReference type="InterPro" id="IPR010707">
    <property type="entry name" value="DUF1285"/>
</dbReference>
<comment type="caution">
    <text evidence="3">The sequence shown here is derived from an EMBL/GenBank/DDBJ whole genome shotgun (WGS) entry which is preliminary data.</text>
</comment>
<dbReference type="EMBL" id="LVVZ01000005">
    <property type="protein sequence ID" value="OKL45538.1"/>
    <property type="molecule type" value="Genomic_DNA"/>
</dbReference>
<reference evidence="3 4" key="1">
    <citation type="submission" date="2016-03" db="EMBL/GenBank/DDBJ databases">
        <title>Genome sequence of Nesiotobacter sp. nov., a moderately halophilic alphaproteobacterium isolated from the Yellow Sea, China.</title>
        <authorList>
            <person name="Zhang G."/>
            <person name="Zhang R."/>
        </authorList>
    </citation>
    <scope>NUCLEOTIDE SEQUENCE [LARGE SCALE GENOMIC DNA]</scope>
    <source>
        <strain evidence="3 4">WB1-6</strain>
    </source>
</reference>
<dbReference type="STRING" id="197461.A3843_04285"/>
<protein>
    <recommendedName>
        <fullName evidence="5">DUF1285 domain-containing protein</fullName>
    </recommendedName>
</protein>
<gene>
    <name evidence="3" type="ORF">A3843_04285</name>
</gene>
<dbReference type="AlphaFoldDB" id="A0A1U7JLG9"/>
<organism evidence="3 4">
    <name type="scientific">Pseudovibrio exalbescens</name>
    <dbReference type="NCBI Taxonomy" id="197461"/>
    <lineage>
        <taxon>Bacteria</taxon>
        <taxon>Pseudomonadati</taxon>
        <taxon>Pseudomonadota</taxon>
        <taxon>Alphaproteobacteria</taxon>
        <taxon>Hyphomicrobiales</taxon>
        <taxon>Stappiaceae</taxon>
        <taxon>Pseudovibrio</taxon>
    </lineage>
</organism>
<sequence length="191" mass="20902">MTTSQLPAGLQALIDRAGGDGKSLPPIDRWDPPFCGDLDMRIASDGQWFYMGTPIARQALVDLFASVLKREEDGKYYLVTPVEKIGLTVDDAPFVAVEMDFQPGEGDAGSVFTFRTNTGDVVVAGPDHPVRFETESDTGGLKPYIHVRGRLEALLARPLLYELADHMVERKIDGVCVLGIESNGEFFPAEQ</sequence>
<dbReference type="Proteomes" id="UP000185783">
    <property type="component" value="Unassembled WGS sequence"/>
</dbReference>
<dbReference type="Gene3D" id="3.10.540.10">
    <property type="entry name" value="duf1285 like domain"/>
    <property type="match status" value="1"/>
</dbReference>
<proteinExistence type="predicted"/>
<dbReference type="Pfam" id="PF21028">
    <property type="entry name" value="DUF1285_C"/>
    <property type="match status" value="1"/>
</dbReference>
<evidence type="ECO:0008006" key="5">
    <source>
        <dbReference type="Google" id="ProtNLM"/>
    </source>
</evidence>
<dbReference type="RefSeq" id="WP_028479966.1">
    <property type="nucleotide sequence ID" value="NZ_LVVZ01000005.1"/>
</dbReference>
<feature type="domain" description="DUF1285" evidence="1">
    <location>
        <begin position="25"/>
        <end position="92"/>
    </location>
</feature>
<dbReference type="Gene3D" id="2.30.270.10">
    <property type="entry name" value="duf1285 protein"/>
    <property type="match status" value="1"/>
</dbReference>
<evidence type="ECO:0000259" key="1">
    <source>
        <dbReference type="Pfam" id="PF06938"/>
    </source>
</evidence>
<dbReference type="PIRSF" id="PIRSF029557">
    <property type="entry name" value="UCP029557"/>
    <property type="match status" value="1"/>
</dbReference>
<accession>A0A1U7JLG9</accession>
<evidence type="ECO:0000259" key="2">
    <source>
        <dbReference type="Pfam" id="PF21028"/>
    </source>
</evidence>
<dbReference type="InterPro" id="IPR048341">
    <property type="entry name" value="DUF1285_N"/>
</dbReference>
<evidence type="ECO:0000313" key="3">
    <source>
        <dbReference type="EMBL" id="OKL45538.1"/>
    </source>
</evidence>
<dbReference type="Pfam" id="PF06938">
    <property type="entry name" value="DUF1285_N"/>
    <property type="match status" value="1"/>
</dbReference>
<name>A0A1U7JLG9_9HYPH</name>
<evidence type="ECO:0000313" key="4">
    <source>
        <dbReference type="Proteomes" id="UP000185783"/>
    </source>
</evidence>
<dbReference type="OrthoDB" id="3078366at2"/>
<dbReference type="InterPro" id="IPR023361">
    <property type="entry name" value="DUF1285_beta_roll_sf"/>
</dbReference>